<dbReference type="OrthoDB" id="340431at2759"/>
<dbReference type="CDD" id="cd13314">
    <property type="entry name" value="PH_Rpn13"/>
    <property type="match status" value="1"/>
</dbReference>
<evidence type="ECO:0000256" key="6">
    <source>
        <dbReference type="SAM" id="MobiDB-lite"/>
    </source>
</evidence>
<dbReference type="GO" id="GO:0005737">
    <property type="term" value="C:cytoplasm"/>
    <property type="evidence" value="ECO:0007669"/>
    <property type="project" value="UniProtKB-SubCell"/>
</dbReference>
<gene>
    <name evidence="9" type="ORF">LRAMOSA10152</name>
</gene>
<protein>
    <submittedName>
        <fullName evidence="9">Uncharacterized protein</fullName>
    </submittedName>
</protein>
<dbReference type="FunFam" id="2.30.29.70:FF:000001">
    <property type="entry name" value="Proteasomal ubiquitin receptor ADRM1"/>
    <property type="match status" value="1"/>
</dbReference>
<dbReference type="AlphaFoldDB" id="A0A077WM90"/>
<feature type="region of interest" description="Disordered" evidence="6">
    <location>
        <begin position="328"/>
        <end position="353"/>
    </location>
</feature>
<dbReference type="InterPro" id="IPR044867">
    <property type="entry name" value="DEUBAD_dom"/>
</dbReference>
<dbReference type="PROSITE" id="PS51917">
    <property type="entry name" value="PRU"/>
    <property type="match status" value="1"/>
</dbReference>
<keyword evidence="4" id="KW-0647">Proteasome</keyword>
<dbReference type="InterPro" id="IPR006773">
    <property type="entry name" value="Rpn13/ADRM1"/>
</dbReference>
<keyword evidence="5" id="KW-0539">Nucleus</keyword>
<proteinExistence type="predicted"/>
<dbReference type="EMBL" id="LK023327">
    <property type="protein sequence ID" value="CDS08791.1"/>
    <property type="molecule type" value="Genomic_DNA"/>
</dbReference>
<evidence type="ECO:0000256" key="3">
    <source>
        <dbReference type="ARBA" id="ARBA00022490"/>
    </source>
</evidence>
<feature type="domain" description="DEUBAD" evidence="7">
    <location>
        <begin position="238"/>
        <end position="343"/>
    </location>
</feature>
<dbReference type="Pfam" id="PF04683">
    <property type="entry name" value="Rpn13_ADRM1_Pru"/>
    <property type="match status" value="1"/>
</dbReference>
<evidence type="ECO:0000256" key="4">
    <source>
        <dbReference type="ARBA" id="ARBA00022942"/>
    </source>
</evidence>
<dbReference type="Gene3D" id="2.30.29.70">
    <property type="entry name" value="Proteasomal ubiquitin receptor Rpn13/ADRM1"/>
    <property type="match status" value="1"/>
</dbReference>
<evidence type="ECO:0000256" key="5">
    <source>
        <dbReference type="ARBA" id="ARBA00023242"/>
    </source>
</evidence>
<dbReference type="Pfam" id="PF16550">
    <property type="entry name" value="RPN13_C"/>
    <property type="match status" value="1"/>
</dbReference>
<organism evidence="9">
    <name type="scientific">Lichtheimia ramosa</name>
    <dbReference type="NCBI Taxonomy" id="688394"/>
    <lineage>
        <taxon>Eukaryota</taxon>
        <taxon>Fungi</taxon>
        <taxon>Fungi incertae sedis</taxon>
        <taxon>Mucoromycota</taxon>
        <taxon>Mucoromycotina</taxon>
        <taxon>Mucoromycetes</taxon>
        <taxon>Mucorales</taxon>
        <taxon>Lichtheimiaceae</taxon>
        <taxon>Lichtheimia</taxon>
    </lineage>
</organism>
<dbReference type="PROSITE" id="PS51916">
    <property type="entry name" value="DEUBAD"/>
    <property type="match status" value="1"/>
</dbReference>
<dbReference type="InterPro" id="IPR038108">
    <property type="entry name" value="RPN13_DEUBAD_sf"/>
</dbReference>
<evidence type="ECO:0000313" key="9">
    <source>
        <dbReference type="EMBL" id="CDS08791.1"/>
    </source>
</evidence>
<feature type="region of interest" description="Disordered" evidence="6">
    <location>
        <begin position="169"/>
        <end position="221"/>
    </location>
</feature>
<dbReference type="InterPro" id="IPR038633">
    <property type="entry name" value="Rpn13/ADRM1_Pru_sf"/>
</dbReference>
<dbReference type="GO" id="GO:0008541">
    <property type="term" value="C:proteasome regulatory particle, lid subcomplex"/>
    <property type="evidence" value="ECO:0007669"/>
    <property type="project" value="TreeGrafter"/>
</dbReference>
<feature type="compositionally biased region" description="Basic and acidic residues" evidence="6">
    <location>
        <begin position="332"/>
        <end position="347"/>
    </location>
</feature>
<evidence type="ECO:0000259" key="8">
    <source>
        <dbReference type="PROSITE" id="PS51917"/>
    </source>
</evidence>
<feature type="compositionally biased region" description="Low complexity" evidence="6">
    <location>
        <begin position="207"/>
        <end position="218"/>
    </location>
</feature>
<dbReference type="GO" id="GO:0070628">
    <property type="term" value="F:proteasome binding"/>
    <property type="evidence" value="ECO:0007669"/>
    <property type="project" value="TreeGrafter"/>
</dbReference>
<dbReference type="GO" id="GO:0005634">
    <property type="term" value="C:nucleus"/>
    <property type="evidence" value="ECO:0007669"/>
    <property type="project" value="UniProtKB-SubCell"/>
</dbReference>
<evidence type="ECO:0000256" key="1">
    <source>
        <dbReference type="ARBA" id="ARBA00004123"/>
    </source>
</evidence>
<evidence type="ECO:0000259" key="7">
    <source>
        <dbReference type="PROSITE" id="PS51916"/>
    </source>
</evidence>
<dbReference type="InterPro" id="IPR044868">
    <property type="entry name" value="Rpn13/ADRM1_Pru"/>
</dbReference>
<evidence type="ECO:0000256" key="2">
    <source>
        <dbReference type="ARBA" id="ARBA00004496"/>
    </source>
</evidence>
<comment type="subcellular location">
    <subcellularLocation>
        <location evidence="2">Cytoplasm</location>
    </subcellularLocation>
    <subcellularLocation>
        <location evidence="1">Nucleus</location>
    </subcellularLocation>
</comment>
<sequence length="353" mass="39787">MSLFPTSQQPKHLVEFNAGKCIREGNTIKPDLRKGVVYMDQSDDQLMHFYWKERKATEPEEDLIIFPDEAEMVRVEQCTTGRVYLLKFKSSNQKLFFWMQNKSDEKDEEVISRVNHLINDPEAATATDDMSGIDMSDASADMMQLLGGSDRISRENILQFLQNAGGLGGAIDSSVTQDEDTHEQHQEDTPMANAQETEQSTTEERQQQQQQQQQQNQEGVNPQAMDQLRDLLRNAQGAQSRSPPLSLNDVLTPETLNRLLDDPEVCAQLYSHLPENCERSPEEVRQVVRSPQFQQAAATLSHAFESGDLGPLLQQLGLPGMSGGNVESFLRAIDESTGRKDQDRNNDDAMEQD</sequence>
<accession>A0A077WM90</accession>
<keyword evidence="3" id="KW-0963">Cytoplasm</keyword>
<dbReference type="PANTHER" id="PTHR12225">
    <property type="entry name" value="ADHESION REGULATING MOLECULE 1 110 KDA CELL MEMBRANE GLYCOPROTEIN"/>
    <property type="match status" value="1"/>
</dbReference>
<dbReference type="PANTHER" id="PTHR12225:SF0">
    <property type="entry name" value="PROTEASOMAL UBIQUITIN RECEPTOR ADRM1"/>
    <property type="match status" value="1"/>
</dbReference>
<feature type="domain" description="Pru" evidence="8">
    <location>
        <begin position="8"/>
        <end position="121"/>
    </location>
</feature>
<dbReference type="Gene3D" id="1.10.2020.20">
    <property type="match status" value="1"/>
</dbReference>
<reference evidence="9" key="1">
    <citation type="journal article" date="2014" name="Genome Announc.">
        <title>De novo whole-genome sequence and genome annotation of Lichtheimia ramosa.</title>
        <authorList>
            <person name="Linde J."/>
            <person name="Schwartze V."/>
            <person name="Binder U."/>
            <person name="Lass-Florl C."/>
            <person name="Voigt K."/>
            <person name="Horn F."/>
        </authorList>
    </citation>
    <scope>NUCLEOTIDE SEQUENCE</scope>
    <source>
        <strain evidence="9">JMRC FSU:6197</strain>
    </source>
</reference>
<name>A0A077WM90_9FUNG</name>
<dbReference type="InterPro" id="IPR032368">
    <property type="entry name" value="RPN13_DEUBAD"/>
</dbReference>
<dbReference type="GO" id="GO:0061133">
    <property type="term" value="F:endopeptidase activator activity"/>
    <property type="evidence" value="ECO:0007669"/>
    <property type="project" value="TreeGrafter"/>
</dbReference>